<evidence type="ECO:0000313" key="1">
    <source>
        <dbReference type="EMBL" id="TWX70723.1"/>
    </source>
</evidence>
<sequence>MKKIYIAIVLILASLLIAPKFIGSMVETERQRVLAKLNETDGITLTTSQYTGGWFGADVVSEMKIALKDNSINEVTIIVEEDLSFGPVIITEQNWHLGLGYSRVKFKFTALELDESIVDIINEKLHVGALLSFSKEVTTFINTDKISYQDVDSVIVSEPSSAQFTLINNEHISGDFSWGGLDVKGQDERLVIGAVGMSTKQKIVSGDYLAGTAILTGNATFTVAGLNVYNDNSKVFSVDGAALTSEVSLENDLLALALNYQAKEISASGQYFKEPNVAILLANIDVHALQELNTTMANLSVNASGQYDSEESLKALSAVAEKILAKDPNLKITDLSVVTDEGKIASEFNFNINKDLFDSADLNSMALIKALEADAKGKAPMAFLSKLGMAPMVDNFVKEGYLNRQDNDITVEAKYVQSQLTVNGKAFQL</sequence>
<dbReference type="EMBL" id="VOLT01000002">
    <property type="protein sequence ID" value="TWX70723.1"/>
    <property type="molecule type" value="Genomic_DNA"/>
</dbReference>
<evidence type="ECO:0000313" key="2">
    <source>
        <dbReference type="Proteomes" id="UP000321822"/>
    </source>
</evidence>
<reference evidence="1 2" key="1">
    <citation type="submission" date="2019-07" db="EMBL/GenBank/DDBJ databases">
        <title>Genomes of sea-ice associated Colwellia species.</title>
        <authorList>
            <person name="Bowman J.P."/>
        </authorList>
    </citation>
    <scope>NUCLEOTIDE SEQUENCE [LARGE SCALE GENOMIC DNA]</scope>
    <source>
        <strain evidence="1 2">ACAM 459</strain>
    </source>
</reference>
<dbReference type="AlphaFoldDB" id="A0A5C6QPQ8"/>
<organism evidence="1 2">
    <name type="scientific">Colwellia demingiae</name>
    <dbReference type="NCBI Taxonomy" id="89401"/>
    <lineage>
        <taxon>Bacteria</taxon>
        <taxon>Pseudomonadati</taxon>
        <taxon>Pseudomonadota</taxon>
        <taxon>Gammaproteobacteria</taxon>
        <taxon>Alteromonadales</taxon>
        <taxon>Colwelliaceae</taxon>
        <taxon>Colwellia</taxon>
    </lineage>
</organism>
<gene>
    <name evidence="1" type="ORF">ESZ36_03410</name>
</gene>
<dbReference type="Pfam" id="PF06097">
    <property type="entry name" value="DUF945"/>
    <property type="match status" value="1"/>
</dbReference>
<dbReference type="InterPro" id="IPR010352">
    <property type="entry name" value="DUF945"/>
</dbReference>
<dbReference type="OrthoDB" id="6222832at2"/>
<keyword evidence="2" id="KW-1185">Reference proteome</keyword>
<dbReference type="Proteomes" id="UP000321822">
    <property type="component" value="Unassembled WGS sequence"/>
</dbReference>
<accession>A0A5C6QPQ8</accession>
<comment type="caution">
    <text evidence="1">The sequence shown here is derived from an EMBL/GenBank/DDBJ whole genome shotgun (WGS) entry which is preliminary data.</text>
</comment>
<dbReference type="RefSeq" id="WP_146783597.1">
    <property type="nucleotide sequence ID" value="NZ_VOLT01000002.1"/>
</dbReference>
<name>A0A5C6QPQ8_9GAMM</name>
<protein>
    <submittedName>
        <fullName evidence="1">DUF945 domain-containing protein</fullName>
    </submittedName>
</protein>
<proteinExistence type="predicted"/>